<sequence>MKTVVTHIGPDLDAITSVWLVKTRIPGWEDAALAFVPAGTTLKGLPPDADPDVIHVDTGFGRFDHHQTDADTCASLLVYEFTVAEKGTDPALERLLAVVNDIDHFREVYYPNPEADYWNLSVVSAIDGWRLLYSDNPIRIVHLGMDALDGIYKTLQNKVWADKEIREKGIVFDTAWGKAMGIETVNDEVVHLGQKQGYKVVVRKDPKKGYIRIKALPIETIDLTPAYELLKELDPDATWFLHASRHMILNGSTHNPEMKPTRLKLGKIMEIVKSVRTGKD</sequence>
<dbReference type="Proteomes" id="UP000178448">
    <property type="component" value="Unassembled WGS sequence"/>
</dbReference>
<proteinExistence type="predicted"/>
<protein>
    <submittedName>
        <fullName evidence="1">Uncharacterized protein</fullName>
    </submittedName>
</protein>
<accession>A0A1F5YNX5</accession>
<evidence type="ECO:0000313" key="2">
    <source>
        <dbReference type="Proteomes" id="UP000178448"/>
    </source>
</evidence>
<reference evidence="1 2" key="1">
    <citation type="journal article" date="2016" name="Nat. Commun.">
        <title>Thousands of microbial genomes shed light on interconnected biogeochemical processes in an aquifer system.</title>
        <authorList>
            <person name="Anantharaman K."/>
            <person name="Brown C.T."/>
            <person name="Hug L.A."/>
            <person name="Sharon I."/>
            <person name="Castelle C.J."/>
            <person name="Probst A.J."/>
            <person name="Thomas B.C."/>
            <person name="Singh A."/>
            <person name="Wilkins M.J."/>
            <person name="Karaoz U."/>
            <person name="Brodie E.L."/>
            <person name="Williams K.H."/>
            <person name="Hubbard S.S."/>
            <person name="Banfield J.F."/>
        </authorList>
    </citation>
    <scope>NUCLEOTIDE SEQUENCE [LARGE SCALE GENOMIC DNA]</scope>
</reference>
<gene>
    <name evidence="1" type="ORF">A2Z33_01515</name>
</gene>
<dbReference type="AlphaFoldDB" id="A0A1F5YNX5"/>
<organism evidence="1 2">
    <name type="scientific">Candidatus Gottesmanbacteria bacterium RBG_16_52_11</name>
    <dbReference type="NCBI Taxonomy" id="1798374"/>
    <lineage>
        <taxon>Bacteria</taxon>
        <taxon>Candidatus Gottesmaniibacteriota</taxon>
    </lineage>
</organism>
<name>A0A1F5YNX5_9BACT</name>
<comment type="caution">
    <text evidence="1">The sequence shown here is derived from an EMBL/GenBank/DDBJ whole genome shotgun (WGS) entry which is preliminary data.</text>
</comment>
<dbReference type="STRING" id="1798374.A2Z33_01515"/>
<dbReference type="SUPFAM" id="SSF64182">
    <property type="entry name" value="DHH phosphoesterases"/>
    <property type="match status" value="1"/>
</dbReference>
<dbReference type="EMBL" id="MFJD01000009">
    <property type="protein sequence ID" value="OGG01900.1"/>
    <property type="molecule type" value="Genomic_DNA"/>
</dbReference>
<evidence type="ECO:0000313" key="1">
    <source>
        <dbReference type="EMBL" id="OGG01900.1"/>
    </source>
</evidence>
<dbReference type="InterPro" id="IPR038763">
    <property type="entry name" value="DHH_sf"/>
</dbReference>